<dbReference type="PANTHER" id="PTHR23227:SF85">
    <property type="entry name" value="CRANIOFACIAL DEVELOPMENT PROTEIN 2"/>
    <property type="match status" value="1"/>
</dbReference>
<feature type="non-terminal residue" evidence="1">
    <location>
        <position position="1"/>
    </location>
</feature>
<dbReference type="AlphaFoldDB" id="A0A816HQI5"/>
<dbReference type="PANTHER" id="PTHR23227">
    <property type="entry name" value="BUCENTAUR RELATED"/>
    <property type="match status" value="1"/>
</dbReference>
<dbReference type="InterPro" id="IPR027124">
    <property type="entry name" value="Swc5/CFDP1/2"/>
</dbReference>
<accession>A0A816HQI5</accession>
<dbReference type="Proteomes" id="UP000663828">
    <property type="component" value="Unassembled WGS sequence"/>
</dbReference>
<dbReference type="InterPro" id="IPR036691">
    <property type="entry name" value="Endo/exonu/phosph_ase_sf"/>
</dbReference>
<sequence>NAKIGTENADWKSVMGKYGYGDKNERGERLLEFATTHDLYICNTRLQQKPNRKWTWASPDGIHKNMIDLILI</sequence>
<proteinExistence type="predicted"/>
<organism evidence="1 2">
    <name type="scientific">Adineta ricciae</name>
    <name type="common">Rotifer</name>
    <dbReference type="NCBI Taxonomy" id="249248"/>
    <lineage>
        <taxon>Eukaryota</taxon>
        <taxon>Metazoa</taxon>
        <taxon>Spiralia</taxon>
        <taxon>Gnathifera</taxon>
        <taxon>Rotifera</taxon>
        <taxon>Eurotatoria</taxon>
        <taxon>Bdelloidea</taxon>
        <taxon>Adinetida</taxon>
        <taxon>Adinetidae</taxon>
        <taxon>Adineta</taxon>
    </lineage>
</organism>
<name>A0A816HQI5_ADIRI</name>
<protein>
    <submittedName>
        <fullName evidence="1">Uncharacterized protein</fullName>
    </submittedName>
</protein>
<evidence type="ECO:0000313" key="1">
    <source>
        <dbReference type="EMBL" id="CAF1689495.1"/>
    </source>
</evidence>
<gene>
    <name evidence="1" type="ORF">XAT740_LOCUS63330</name>
</gene>
<comment type="caution">
    <text evidence="1">The sequence shown here is derived from an EMBL/GenBank/DDBJ whole genome shotgun (WGS) entry which is preliminary data.</text>
</comment>
<reference evidence="1" key="1">
    <citation type="submission" date="2021-02" db="EMBL/GenBank/DDBJ databases">
        <authorList>
            <person name="Nowell W R."/>
        </authorList>
    </citation>
    <scope>NUCLEOTIDE SEQUENCE</scope>
</reference>
<dbReference type="Gene3D" id="3.60.10.10">
    <property type="entry name" value="Endonuclease/exonuclease/phosphatase"/>
    <property type="match status" value="1"/>
</dbReference>
<dbReference type="EMBL" id="CAJNOR010019323">
    <property type="protein sequence ID" value="CAF1689495.1"/>
    <property type="molecule type" value="Genomic_DNA"/>
</dbReference>
<evidence type="ECO:0000313" key="2">
    <source>
        <dbReference type="Proteomes" id="UP000663828"/>
    </source>
</evidence>
<keyword evidence="2" id="KW-1185">Reference proteome</keyword>